<proteinExistence type="predicted"/>
<evidence type="ECO:0000313" key="2">
    <source>
        <dbReference type="EMBL" id="KAJ8431612.1"/>
    </source>
</evidence>
<sequence>MHHPKHHPLTGPLPATTTNDATFASSLPFGDLKPKEFDTQIVSLPNLHQGALMADEGDDCSDKWRTRAIMATKSKHVIRWEEDSDKLWTTKHFNSKAFINTITKIWNLSKGVKAQEINTNLFLFQFFHWKDHDRVIEGELWFFNRNVVVLKAAMAGAQPSKLVPMLTHSRLWVRIYDYPLGWNKERKLRSIADTIGTFLKVDKACTKGWTRSLRVKVLMDLWSLSLMMLHSSEIMVKRLSSLSNMSVYLKFVTIVDRWGMWIMIASSKRMMRVK</sequence>
<organism evidence="2 3">
    <name type="scientific">Carnegiea gigantea</name>
    <dbReference type="NCBI Taxonomy" id="171969"/>
    <lineage>
        <taxon>Eukaryota</taxon>
        <taxon>Viridiplantae</taxon>
        <taxon>Streptophyta</taxon>
        <taxon>Embryophyta</taxon>
        <taxon>Tracheophyta</taxon>
        <taxon>Spermatophyta</taxon>
        <taxon>Magnoliopsida</taxon>
        <taxon>eudicotyledons</taxon>
        <taxon>Gunneridae</taxon>
        <taxon>Pentapetalae</taxon>
        <taxon>Caryophyllales</taxon>
        <taxon>Cactineae</taxon>
        <taxon>Cactaceae</taxon>
        <taxon>Cactoideae</taxon>
        <taxon>Echinocereeae</taxon>
        <taxon>Carnegiea</taxon>
    </lineage>
</organism>
<gene>
    <name evidence="2" type="ORF">Cgig2_001089</name>
</gene>
<dbReference type="InterPro" id="IPR040256">
    <property type="entry name" value="At4g02000-like"/>
</dbReference>
<dbReference type="PANTHER" id="PTHR31286">
    <property type="entry name" value="GLYCINE-RICH CELL WALL STRUCTURAL PROTEIN 1.8-LIKE"/>
    <property type="match status" value="1"/>
</dbReference>
<reference evidence="2" key="1">
    <citation type="submission" date="2022-04" db="EMBL/GenBank/DDBJ databases">
        <title>Carnegiea gigantea Genome sequencing and assembly v2.</title>
        <authorList>
            <person name="Copetti D."/>
            <person name="Sanderson M.J."/>
            <person name="Burquez A."/>
            <person name="Wojciechowski M.F."/>
        </authorList>
    </citation>
    <scope>NUCLEOTIDE SEQUENCE</scope>
    <source>
        <strain evidence="2">SGP5-SGP5p</strain>
        <tissue evidence="2">Aerial part</tissue>
    </source>
</reference>
<dbReference type="AlphaFoldDB" id="A0A9Q1JVI1"/>
<dbReference type="PANTHER" id="PTHR31286:SF167">
    <property type="entry name" value="OS09G0268800 PROTEIN"/>
    <property type="match status" value="1"/>
</dbReference>
<evidence type="ECO:0000313" key="3">
    <source>
        <dbReference type="Proteomes" id="UP001153076"/>
    </source>
</evidence>
<dbReference type="OrthoDB" id="1938170at2759"/>
<dbReference type="EMBL" id="JAKOGI010000679">
    <property type="protein sequence ID" value="KAJ8431612.1"/>
    <property type="molecule type" value="Genomic_DNA"/>
</dbReference>
<accession>A0A9Q1JVI1</accession>
<evidence type="ECO:0000259" key="1">
    <source>
        <dbReference type="Pfam" id="PF14111"/>
    </source>
</evidence>
<feature type="domain" description="DUF4283" evidence="1">
    <location>
        <begin position="95"/>
        <end position="151"/>
    </location>
</feature>
<dbReference type="InterPro" id="IPR025558">
    <property type="entry name" value="DUF4283"/>
</dbReference>
<name>A0A9Q1JVI1_9CARY</name>
<comment type="caution">
    <text evidence="2">The sequence shown here is derived from an EMBL/GenBank/DDBJ whole genome shotgun (WGS) entry which is preliminary data.</text>
</comment>
<protein>
    <recommendedName>
        <fullName evidence="1">DUF4283 domain-containing protein</fullName>
    </recommendedName>
</protein>
<dbReference type="Pfam" id="PF14111">
    <property type="entry name" value="DUF4283"/>
    <property type="match status" value="1"/>
</dbReference>
<keyword evidence="3" id="KW-1185">Reference proteome</keyword>
<dbReference type="Proteomes" id="UP001153076">
    <property type="component" value="Unassembled WGS sequence"/>
</dbReference>